<evidence type="ECO:0000256" key="1">
    <source>
        <dbReference type="ARBA" id="ARBA00022603"/>
    </source>
</evidence>
<evidence type="ECO:0000256" key="2">
    <source>
        <dbReference type="ARBA" id="ARBA00022679"/>
    </source>
</evidence>
<keyword evidence="4" id="KW-1185">Reference proteome</keyword>
<evidence type="ECO:0000313" key="3">
    <source>
        <dbReference type="EMBL" id="AQS49223.1"/>
    </source>
</evidence>
<dbReference type="InterPro" id="IPR029063">
    <property type="entry name" value="SAM-dependent_MTases_sf"/>
</dbReference>
<dbReference type="InterPro" id="IPR038375">
    <property type="entry name" value="NDUFAF7_sf"/>
</dbReference>
<reference evidence="3 4" key="1">
    <citation type="submission" date="2017-01" db="EMBL/GenBank/DDBJ databases">
        <title>The complete genome sequence of a sulfur-oxidizing marine bacterium Thioclava sp. 25B10_4T.</title>
        <authorList>
            <person name="Liu Y."/>
            <person name="Lai Q."/>
            <person name="Shao Z."/>
        </authorList>
    </citation>
    <scope>NUCLEOTIDE SEQUENCE [LARGE SCALE GENOMIC DNA]</scope>
    <source>
        <strain evidence="3 4">25B10_4</strain>
    </source>
</reference>
<gene>
    <name evidence="3" type="ORF">BMG03_16585</name>
</gene>
<accession>A0ABN4XIY6</accession>
<dbReference type="Proteomes" id="UP000185622">
    <property type="component" value="Chromosome"/>
</dbReference>
<dbReference type="Gene3D" id="3.40.50.12710">
    <property type="match status" value="1"/>
</dbReference>
<dbReference type="RefSeq" id="WP_075774076.1">
    <property type="nucleotide sequence ID" value="NZ_CP019437.1"/>
</dbReference>
<organism evidence="3 4">
    <name type="scientific">Thioclava nitratireducens</name>
    <dbReference type="NCBI Taxonomy" id="1915078"/>
    <lineage>
        <taxon>Bacteria</taxon>
        <taxon>Pseudomonadati</taxon>
        <taxon>Pseudomonadota</taxon>
        <taxon>Alphaproteobacteria</taxon>
        <taxon>Rhodobacterales</taxon>
        <taxon>Paracoccaceae</taxon>
        <taxon>Thioclava</taxon>
    </lineage>
</organism>
<evidence type="ECO:0000313" key="4">
    <source>
        <dbReference type="Proteomes" id="UP000185622"/>
    </source>
</evidence>
<proteinExistence type="predicted"/>
<dbReference type="EMBL" id="CP019437">
    <property type="protein sequence ID" value="AQS49223.1"/>
    <property type="molecule type" value="Genomic_DNA"/>
</dbReference>
<keyword evidence="2" id="KW-0808">Transferase</keyword>
<protein>
    <submittedName>
        <fullName evidence="3">Methyltransferase</fullName>
    </submittedName>
</protein>
<dbReference type="SUPFAM" id="SSF53335">
    <property type="entry name" value="S-adenosyl-L-methionine-dependent methyltransferases"/>
    <property type="match status" value="1"/>
</dbReference>
<dbReference type="PANTHER" id="PTHR12049">
    <property type="entry name" value="PROTEIN ARGININE METHYLTRANSFERASE NDUFAF7, MITOCHONDRIAL"/>
    <property type="match status" value="1"/>
</dbReference>
<dbReference type="PANTHER" id="PTHR12049:SF7">
    <property type="entry name" value="PROTEIN ARGININE METHYLTRANSFERASE NDUFAF7, MITOCHONDRIAL"/>
    <property type="match status" value="1"/>
</dbReference>
<dbReference type="InterPro" id="IPR003788">
    <property type="entry name" value="NDUFAF7"/>
</dbReference>
<dbReference type="GO" id="GO:0032259">
    <property type="term" value="P:methylation"/>
    <property type="evidence" value="ECO:0007669"/>
    <property type="project" value="UniProtKB-KW"/>
</dbReference>
<keyword evidence="1 3" id="KW-0489">Methyltransferase</keyword>
<dbReference type="Pfam" id="PF02636">
    <property type="entry name" value="Methyltransf_28"/>
    <property type="match status" value="1"/>
</dbReference>
<sequence>MTPLGDILAAQIAAEGPMRLDRYMSVCLLHPEHGYYATRDPFGRAGDFITAPEISQMFGEMLGLCLAQAWLDQGRPAPFILAEAGPGRGTLMADMLRAMKAVRGMVDAAEVHLIEASPTLREIQKQKLAPHRVVWHETIDALPDSPLFLVANEFLDALPIRQFQRVEQGWAERQIGLSDEGALTPGLAPPTRFEALEPRMADTVPGNVVETCAAAVSFTERLAARIARHGGAALLIDYGNWHSKGDTFQALKAHEPVDPFATPGEADLTAHVDFEPLAQAAQRVGAKVSAMTAQGLLLERLGITARAQRLAQALSGAARETHIAAHRRLTHPEEMGHLFQALALVAPNAPLPPGFDPNTD</sequence>
<dbReference type="GO" id="GO:0008168">
    <property type="term" value="F:methyltransferase activity"/>
    <property type="evidence" value="ECO:0007669"/>
    <property type="project" value="UniProtKB-KW"/>
</dbReference>
<name>A0ABN4XIY6_9RHOB</name>